<dbReference type="InterPro" id="IPR014729">
    <property type="entry name" value="Rossmann-like_a/b/a_fold"/>
</dbReference>
<sequence length="474" mass="53618">MWFRDDLRINDNAALAAAAEHGPVIAVYVLEDPALTGVRGLGGASRWWLHHSLDRLIGRLAEQEIPLLIMRGDPRRMIPRLATKTGAAYVSWSRRYQQPQISLDAEVKQSLRSRGIPAHSFPGHLLAEPWEVTTRQGEPYRVFTPFSRTLLTTLADTFPAPAASAIHGVGADPKRSRAELAELALLPTFPEPDWTDGLRDSWTPGEDGAWERLDNFLDSTGYARGRDYPGGTASSRLSPHLRFGEISPRAVWEAVTARLPDEEDAGIFQKELMWRDFAWHRLHHRPDLAITNVRPEFDAFPWAWDPTELARSTAGGRDGRRSPETTDDDFRAELSAWREGTTGIPLVDAGMRELWHTGHMHNRVRMVVASFLTKNLGIHWRHGEEWFWDTLVDADPASNAFNWQWAAGCGDDAAPYFRIFNPQTQAARYDPEGVYRAKWLPPAEEYPDPIVDLHDSRRTALSAYEDMKNHQARG</sequence>
<keyword evidence="2 4" id="KW-0274">FAD</keyword>
<feature type="binding site" evidence="4">
    <location>
        <position position="268"/>
    </location>
    <ligand>
        <name>FAD</name>
        <dbReference type="ChEBI" id="CHEBI:57692"/>
    </ligand>
</feature>
<evidence type="ECO:0000256" key="3">
    <source>
        <dbReference type="ARBA" id="ARBA00022991"/>
    </source>
</evidence>
<feature type="site" description="Electron transfer via tryptophanyl radical" evidence="5">
    <location>
        <position position="302"/>
    </location>
</feature>
<evidence type="ECO:0000256" key="6">
    <source>
        <dbReference type="RuleBase" id="RU004182"/>
    </source>
</evidence>
<organism evidence="8 9">
    <name type="scientific">Corynebacterium humireducens NBRC 106098 = DSM 45392</name>
    <dbReference type="NCBI Taxonomy" id="1223515"/>
    <lineage>
        <taxon>Bacteria</taxon>
        <taxon>Bacillati</taxon>
        <taxon>Actinomycetota</taxon>
        <taxon>Actinomycetes</taxon>
        <taxon>Mycobacteriales</taxon>
        <taxon>Corynebacteriaceae</taxon>
        <taxon>Corynebacterium</taxon>
    </lineage>
</organism>
<dbReference type="PROSITE" id="PS00394">
    <property type="entry name" value="DNA_PHOTOLYASES_1_1"/>
    <property type="match status" value="1"/>
</dbReference>
<evidence type="ECO:0000313" key="9">
    <source>
        <dbReference type="Proteomes" id="UP000031524"/>
    </source>
</evidence>
<dbReference type="PRINTS" id="PR00147">
    <property type="entry name" value="DNAPHOTLYASE"/>
</dbReference>
<dbReference type="Proteomes" id="UP000031524">
    <property type="component" value="Chromosome"/>
</dbReference>
<dbReference type="PANTHER" id="PTHR11455:SF9">
    <property type="entry name" value="CRYPTOCHROME CIRCADIAN CLOCK 5 ISOFORM X1"/>
    <property type="match status" value="1"/>
</dbReference>
<dbReference type="GO" id="GO:0006139">
    <property type="term" value="P:nucleobase-containing compound metabolic process"/>
    <property type="evidence" value="ECO:0007669"/>
    <property type="project" value="UniProtKB-ARBA"/>
</dbReference>
<comment type="cofactor">
    <cofactor evidence="4">
        <name>FAD</name>
        <dbReference type="ChEBI" id="CHEBI:57692"/>
    </cofactor>
    <text evidence="4">Binds 1 FAD per subunit.</text>
</comment>
<dbReference type="EMBL" id="CP005286">
    <property type="protein sequence ID" value="AJE31966.1"/>
    <property type="molecule type" value="Genomic_DNA"/>
</dbReference>
<proteinExistence type="inferred from homology"/>
<reference evidence="8 9" key="1">
    <citation type="submission" date="2013-04" db="EMBL/GenBank/DDBJ databases">
        <title>Complete genome sequence of Corynebacterium humireducens DSM 45392(T), isolated from a wastewater-fed microbial fuel cell.</title>
        <authorList>
            <person name="Ruckert C."/>
            <person name="Albersmeier A."/>
            <person name="Kalinowski J."/>
        </authorList>
    </citation>
    <scope>NUCLEOTIDE SEQUENCE [LARGE SCALE GENOMIC DNA]</scope>
    <source>
        <strain evidence="9">MFC-5</strain>
    </source>
</reference>
<dbReference type="STRING" id="1223515.B842_00540"/>
<dbReference type="PROSITE" id="PS51645">
    <property type="entry name" value="PHR_CRY_ALPHA_BETA"/>
    <property type="match status" value="1"/>
</dbReference>
<dbReference type="GO" id="GO:0006950">
    <property type="term" value="P:response to stress"/>
    <property type="evidence" value="ECO:0007669"/>
    <property type="project" value="UniProtKB-ARBA"/>
</dbReference>
<dbReference type="Pfam" id="PF00875">
    <property type="entry name" value="DNA_photolyase"/>
    <property type="match status" value="1"/>
</dbReference>
<dbReference type="Pfam" id="PF03441">
    <property type="entry name" value="FAD_binding_7"/>
    <property type="match status" value="1"/>
</dbReference>
<feature type="site" description="Electron transfer via tryptophanyl radical" evidence="5">
    <location>
        <position position="403"/>
    </location>
</feature>
<dbReference type="SUPFAM" id="SSF52425">
    <property type="entry name" value="Cryptochrome/photolyase, N-terminal domain"/>
    <property type="match status" value="1"/>
</dbReference>
<dbReference type="RefSeq" id="WP_040084599.1">
    <property type="nucleotide sequence ID" value="NZ_BCSU01000012.1"/>
</dbReference>
<dbReference type="InterPro" id="IPR036155">
    <property type="entry name" value="Crypto/Photolyase_N_sf"/>
</dbReference>
<dbReference type="InterPro" id="IPR002081">
    <property type="entry name" value="Cryptochrome/DNA_photolyase_1"/>
</dbReference>
<dbReference type="Gene3D" id="3.40.50.620">
    <property type="entry name" value="HUPs"/>
    <property type="match status" value="1"/>
</dbReference>
<dbReference type="InterPro" id="IPR018394">
    <property type="entry name" value="DNA_photolyase_1_CS_C"/>
</dbReference>
<keyword evidence="8" id="KW-0456">Lyase</keyword>
<evidence type="ECO:0000256" key="2">
    <source>
        <dbReference type="ARBA" id="ARBA00022827"/>
    </source>
</evidence>
<feature type="domain" description="Photolyase/cryptochrome alpha/beta" evidence="7">
    <location>
        <begin position="1"/>
        <end position="126"/>
    </location>
</feature>
<accession>A0A0B5D025</accession>
<feature type="binding site" evidence="4">
    <location>
        <position position="222"/>
    </location>
    <ligand>
        <name>FAD</name>
        <dbReference type="ChEBI" id="CHEBI:57692"/>
    </ligand>
</feature>
<dbReference type="InterPro" id="IPR005101">
    <property type="entry name" value="Cryptochr/Photolyase_FAD-bd"/>
</dbReference>
<evidence type="ECO:0000256" key="4">
    <source>
        <dbReference type="PIRSR" id="PIRSR602081-1"/>
    </source>
</evidence>
<dbReference type="HOGENOM" id="CLU_010348_2_2_11"/>
<evidence type="ECO:0000259" key="7">
    <source>
        <dbReference type="PROSITE" id="PS51645"/>
    </source>
</evidence>
<feature type="site" description="Electron transfer via tryptophanyl radical" evidence="5">
    <location>
        <position position="380"/>
    </location>
</feature>
<protein>
    <submittedName>
        <fullName evidence="8">Deoxyribodipyrimidine photolyase</fullName>
    </submittedName>
</protein>
<feature type="binding site" evidence="4">
    <location>
        <begin position="234"/>
        <end position="238"/>
    </location>
    <ligand>
        <name>FAD</name>
        <dbReference type="ChEBI" id="CHEBI:57692"/>
    </ligand>
</feature>
<dbReference type="Gene3D" id="1.10.579.10">
    <property type="entry name" value="DNA Cyclobutane Dipyrimidine Photolyase, subunit A, domain 3"/>
    <property type="match status" value="1"/>
</dbReference>
<dbReference type="KEGG" id="chm:B842_00540"/>
<dbReference type="PROSITE" id="PS00691">
    <property type="entry name" value="DNA_PHOTOLYASES_1_2"/>
    <property type="match status" value="1"/>
</dbReference>
<dbReference type="Gene3D" id="1.25.40.80">
    <property type="match status" value="1"/>
</dbReference>
<dbReference type="GO" id="GO:0003677">
    <property type="term" value="F:DNA binding"/>
    <property type="evidence" value="ECO:0007669"/>
    <property type="project" value="TreeGrafter"/>
</dbReference>
<dbReference type="PANTHER" id="PTHR11455">
    <property type="entry name" value="CRYPTOCHROME"/>
    <property type="match status" value="1"/>
</dbReference>
<name>A0A0B5D025_9CORY</name>
<keyword evidence="3 6" id="KW-0157">Chromophore</keyword>
<dbReference type="SUPFAM" id="SSF48173">
    <property type="entry name" value="Cryptochrome/photolyase FAD-binding domain"/>
    <property type="match status" value="1"/>
</dbReference>
<feature type="binding site" evidence="4">
    <location>
        <begin position="393"/>
        <end position="395"/>
    </location>
    <ligand>
        <name>FAD</name>
        <dbReference type="ChEBI" id="CHEBI:57692"/>
    </ligand>
</feature>
<evidence type="ECO:0000256" key="5">
    <source>
        <dbReference type="PIRSR" id="PIRSR602081-2"/>
    </source>
</evidence>
<dbReference type="GO" id="GO:0071949">
    <property type="term" value="F:FAD binding"/>
    <property type="evidence" value="ECO:0007669"/>
    <property type="project" value="TreeGrafter"/>
</dbReference>
<comment type="similarity">
    <text evidence="6">Belongs to the DNA photolyase family.</text>
</comment>
<dbReference type="GO" id="GO:0009416">
    <property type="term" value="P:response to light stimulus"/>
    <property type="evidence" value="ECO:0007669"/>
    <property type="project" value="TreeGrafter"/>
</dbReference>
<keyword evidence="1 4" id="KW-0285">Flavoprotein</keyword>
<evidence type="ECO:0000313" key="8">
    <source>
        <dbReference type="EMBL" id="AJE31966.1"/>
    </source>
</evidence>
<keyword evidence="9" id="KW-1185">Reference proteome</keyword>
<evidence type="ECO:0000256" key="1">
    <source>
        <dbReference type="ARBA" id="ARBA00022630"/>
    </source>
</evidence>
<dbReference type="GO" id="GO:0003904">
    <property type="term" value="F:deoxyribodipyrimidine photo-lyase activity"/>
    <property type="evidence" value="ECO:0007669"/>
    <property type="project" value="TreeGrafter"/>
</dbReference>
<dbReference type="AlphaFoldDB" id="A0A0B5D025"/>
<dbReference type="InterPro" id="IPR036134">
    <property type="entry name" value="Crypto/Photolyase_FAD-like_sf"/>
</dbReference>
<dbReference type="OrthoDB" id="9772484at2"/>
<gene>
    <name evidence="8" type="ORF">B842_00540</name>
</gene>
<dbReference type="InterPro" id="IPR006050">
    <property type="entry name" value="DNA_photolyase_N"/>
</dbReference>